<dbReference type="EMBL" id="PEVG01000010">
    <property type="protein sequence ID" value="PIU99709.1"/>
    <property type="molecule type" value="Genomic_DNA"/>
</dbReference>
<evidence type="ECO:0000313" key="2">
    <source>
        <dbReference type="Proteomes" id="UP000228561"/>
    </source>
</evidence>
<comment type="caution">
    <text evidence="1">The sequence shown here is derived from an EMBL/GenBank/DDBJ whole genome shotgun (WGS) entry which is preliminary data.</text>
</comment>
<proteinExistence type="predicted"/>
<dbReference type="Proteomes" id="UP000228561">
    <property type="component" value="Unassembled WGS sequence"/>
</dbReference>
<accession>A0A2M7B9I0</accession>
<protein>
    <submittedName>
        <fullName evidence="1">Uncharacterized protein</fullName>
    </submittedName>
</protein>
<dbReference type="AlphaFoldDB" id="A0A2M7B9I0"/>
<organism evidence="1 2">
    <name type="scientific">Candidatus Tagabacteria bacterium CG03_land_8_20_14_0_80_41_22</name>
    <dbReference type="NCBI Taxonomy" id="1975020"/>
    <lineage>
        <taxon>Bacteria</taxon>
        <taxon>Candidatus Tagaibacteriota</taxon>
    </lineage>
</organism>
<sequence length="65" mass="7930">MLDNHIYNLFLQATEEHKSLWRIKNEYKKDASSCEVCRMFWEKVEKGKEDFANELTELIKNHLRQ</sequence>
<name>A0A2M7B9I0_9BACT</name>
<reference evidence="2" key="1">
    <citation type="submission" date="2017-09" db="EMBL/GenBank/DDBJ databases">
        <title>Depth-based differentiation of microbial function through sediment-hosted aquifers and enrichment of novel symbionts in the deep terrestrial subsurface.</title>
        <authorList>
            <person name="Probst A.J."/>
            <person name="Ladd B."/>
            <person name="Jarett J.K."/>
            <person name="Geller-Mcgrath D.E."/>
            <person name="Sieber C.M.K."/>
            <person name="Emerson J.B."/>
            <person name="Anantharaman K."/>
            <person name="Thomas B.C."/>
            <person name="Malmstrom R."/>
            <person name="Stieglmeier M."/>
            <person name="Klingl A."/>
            <person name="Woyke T."/>
            <person name="Ryan C.M."/>
            <person name="Banfield J.F."/>
        </authorList>
    </citation>
    <scope>NUCLEOTIDE SEQUENCE [LARGE SCALE GENOMIC DNA]</scope>
</reference>
<gene>
    <name evidence="1" type="ORF">COS58_00940</name>
</gene>
<evidence type="ECO:0000313" key="1">
    <source>
        <dbReference type="EMBL" id="PIU99709.1"/>
    </source>
</evidence>